<protein>
    <submittedName>
        <fullName evidence="1">Uncharacterized protein</fullName>
    </submittedName>
</protein>
<dbReference type="Proteomes" id="UP000499080">
    <property type="component" value="Unassembled WGS sequence"/>
</dbReference>
<accession>A0A4Y2N0A0</accession>
<dbReference type="AlphaFoldDB" id="A0A4Y2N0A0"/>
<sequence length="94" mass="10219">MEALAASIIILMTCDMASSMLLLFTTSDVIFANEANLTQSAASNTYLRGKKEIGRPILLSVRARGKWSLLCKLSPTAKSKNGRMEGEQIARSIL</sequence>
<evidence type="ECO:0000313" key="2">
    <source>
        <dbReference type="Proteomes" id="UP000499080"/>
    </source>
</evidence>
<keyword evidence="2" id="KW-1185">Reference proteome</keyword>
<evidence type="ECO:0000313" key="1">
    <source>
        <dbReference type="EMBL" id="GBN32272.1"/>
    </source>
</evidence>
<reference evidence="1 2" key="1">
    <citation type="journal article" date="2019" name="Sci. Rep.">
        <title>Orb-weaving spider Araneus ventricosus genome elucidates the spidroin gene catalogue.</title>
        <authorList>
            <person name="Kono N."/>
            <person name="Nakamura H."/>
            <person name="Ohtoshi R."/>
            <person name="Moran D.A.P."/>
            <person name="Shinohara A."/>
            <person name="Yoshida Y."/>
            <person name="Fujiwara M."/>
            <person name="Mori M."/>
            <person name="Tomita M."/>
            <person name="Arakawa K."/>
        </authorList>
    </citation>
    <scope>NUCLEOTIDE SEQUENCE [LARGE SCALE GENOMIC DNA]</scope>
</reference>
<dbReference type="EMBL" id="BGPR01284721">
    <property type="protein sequence ID" value="GBN32272.1"/>
    <property type="molecule type" value="Genomic_DNA"/>
</dbReference>
<comment type="caution">
    <text evidence="1">The sequence shown here is derived from an EMBL/GenBank/DDBJ whole genome shotgun (WGS) entry which is preliminary data.</text>
</comment>
<name>A0A4Y2N0A0_ARAVE</name>
<proteinExistence type="predicted"/>
<gene>
    <name evidence="1" type="ORF">AVEN_253693_1</name>
</gene>
<organism evidence="1 2">
    <name type="scientific">Araneus ventricosus</name>
    <name type="common">Orbweaver spider</name>
    <name type="synonym">Epeira ventricosa</name>
    <dbReference type="NCBI Taxonomy" id="182803"/>
    <lineage>
        <taxon>Eukaryota</taxon>
        <taxon>Metazoa</taxon>
        <taxon>Ecdysozoa</taxon>
        <taxon>Arthropoda</taxon>
        <taxon>Chelicerata</taxon>
        <taxon>Arachnida</taxon>
        <taxon>Araneae</taxon>
        <taxon>Araneomorphae</taxon>
        <taxon>Entelegynae</taxon>
        <taxon>Araneoidea</taxon>
        <taxon>Araneidae</taxon>
        <taxon>Araneus</taxon>
    </lineage>
</organism>